<accession>A0A8I0P5W2</accession>
<sequence length="46" mass="5141">MTVGASRFHAAHVGVRPPFVCLYDPMCGRICMDPTGQDRFTSIRDQ</sequence>
<dbReference type="Proteomes" id="UP000629287">
    <property type="component" value="Unassembled WGS sequence"/>
</dbReference>
<reference evidence="1 2" key="1">
    <citation type="submission" date="2020-10" db="EMBL/GenBank/DDBJ databases">
        <title>Sequencing the genomes of 1000 actinobacteria strains.</title>
        <authorList>
            <person name="Klenk H.-P."/>
        </authorList>
    </citation>
    <scope>NUCLEOTIDE SEQUENCE [LARGE SCALE GENOMIC DNA]</scope>
    <source>
        <strain evidence="1 2">DSM 41803</strain>
    </source>
</reference>
<name>A0A8I0P5W2_9ACTN</name>
<evidence type="ECO:0000313" key="1">
    <source>
        <dbReference type="EMBL" id="MBE1598092.1"/>
    </source>
</evidence>
<organism evidence="1 2">
    <name type="scientific">Streptomyces stelliscabiei</name>
    <dbReference type="NCBI Taxonomy" id="146820"/>
    <lineage>
        <taxon>Bacteria</taxon>
        <taxon>Bacillati</taxon>
        <taxon>Actinomycetota</taxon>
        <taxon>Actinomycetes</taxon>
        <taxon>Kitasatosporales</taxon>
        <taxon>Streptomycetaceae</taxon>
        <taxon>Streptomyces</taxon>
    </lineage>
</organism>
<dbReference type="EMBL" id="JADBGF010000001">
    <property type="protein sequence ID" value="MBE1598092.1"/>
    <property type="molecule type" value="Genomic_DNA"/>
</dbReference>
<comment type="caution">
    <text evidence="1">The sequence shown here is derived from an EMBL/GenBank/DDBJ whole genome shotgun (WGS) entry which is preliminary data.</text>
</comment>
<keyword evidence="2" id="KW-1185">Reference proteome</keyword>
<proteinExistence type="predicted"/>
<protein>
    <submittedName>
        <fullName evidence="1">Uncharacterized protein</fullName>
    </submittedName>
</protein>
<evidence type="ECO:0000313" key="2">
    <source>
        <dbReference type="Proteomes" id="UP000629287"/>
    </source>
</evidence>
<dbReference type="AlphaFoldDB" id="A0A8I0P5W2"/>
<gene>
    <name evidence="1" type="ORF">H4687_004221</name>
</gene>